<reference evidence="3" key="2">
    <citation type="submission" date="2016-02" db="EMBL/GenBank/DDBJ databases">
        <title>Genome sequencing of Aspergillus luchuensis NBRC 4314.</title>
        <authorList>
            <person name="Yamada O."/>
        </authorList>
    </citation>
    <scope>NUCLEOTIDE SEQUENCE [LARGE SCALE GENOMIC DNA]</scope>
    <source>
        <strain evidence="3">RIB 2604</strain>
    </source>
</reference>
<comment type="caution">
    <text evidence="2">The sequence shown here is derived from an EMBL/GenBank/DDBJ whole genome shotgun (WGS) entry which is preliminary data.</text>
</comment>
<dbReference type="EMBL" id="BCWF01000003">
    <property type="protein sequence ID" value="GAT18990.1"/>
    <property type="molecule type" value="Genomic_DNA"/>
</dbReference>
<organism evidence="2 3">
    <name type="scientific">Aspergillus kawachii</name>
    <name type="common">White koji mold</name>
    <name type="synonym">Aspergillus awamori var. kawachi</name>
    <dbReference type="NCBI Taxonomy" id="1069201"/>
    <lineage>
        <taxon>Eukaryota</taxon>
        <taxon>Fungi</taxon>
        <taxon>Dikarya</taxon>
        <taxon>Ascomycota</taxon>
        <taxon>Pezizomycotina</taxon>
        <taxon>Eurotiomycetes</taxon>
        <taxon>Eurotiomycetidae</taxon>
        <taxon>Eurotiales</taxon>
        <taxon>Aspergillaceae</taxon>
        <taxon>Aspergillus</taxon>
        <taxon>Aspergillus subgen. Circumdati</taxon>
    </lineage>
</organism>
<evidence type="ECO:0000256" key="1">
    <source>
        <dbReference type="SAM" id="MobiDB-lite"/>
    </source>
</evidence>
<dbReference type="AlphaFoldDB" id="A0A146EYB0"/>
<evidence type="ECO:0000313" key="3">
    <source>
        <dbReference type="Proteomes" id="UP000075230"/>
    </source>
</evidence>
<protein>
    <submittedName>
        <fullName evidence="2">GARP complex component</fullName>
    </submittedName>
</protein>
<proteinExistence type="predicted"/>
<reference evidence="2 3" key="1">
    <citation type="journal article" date="2016" name="DNA Res.">
        <title>Genome sequence of Aspergillus luchuensis NBRC 4314.</title>
        <authorList>
            <person name="Yamada O."/>
            <person name="Machida M."/>
            <person name="Hosoyama A."/>
            <person name="Goto M."/>
            <person name="Takahashi T."/>
            <person name="Futagami T."/>
            <person name="Yamagata Y."/>
            <person name="Takeuchi M."/>
            <person name="Kobayashi T."/>
            <person name="Koike H."/>
            <person name="Abe K."/>
            <person name="Asai K."/>
            <person name="Arita M."/>
            <person name="Fujita N."/>
            <person name="Fukuda K."/>
            <person name="Higa K."/>
            <person name="Horikawa H."/>
            <person name="Ishikawa T."/>
            <person name="Jinno K."/>
            <person name="Kato Y."/>
            <person name="Kirimura K."/>
            <person name="Mizutani O."/>
            <person name="Nakasone K."/>
            <person name="Sano M."/>
            <person name="Shiraishi Y."/>
            <person name="Tsukahara M."/>
            <person name="Gomi K."/>
        </authorList>
    </citation>
    <scope>NUCLEOTIDE SEQUENCE [LARGE SCALE GENOMIC DNA]</scope>
    <source>
        <strain evidence="2 3">RIB 2604</strain>
    </source>
</reference>
<accession>A0A146EYB0</accession>
<gene>
    <name evidence="2" type="ORF">RIB2604_00300880</name>
</gene>
<sequence>MELDLRRSKLQGTIDGTENKAAEARSGGYREPFARDIPARMTINIYSYDSCKFSYDARSKGE</sequence>
<evidence type="ECO:0000313" key="2">
    <source>
        <dbReference type="EMBL" id="GAT18990.1"/>
    </source>
</evidence>
<feature type="region of interest" description="Disordered" evidence="1">
    <location>
        <begin position="1"/>
        <end position="28"/>
    </location>
</feature>
<name>A0A146EYB0_ASPKA</name>
<dbReference type="Proteomes" id="UP000075230">
    <property type="component" value="Unassembled WGS sequence"/>
</dbReference>